<comment type="caution">
    <text evidence="3">The sequence shown here is derived from an EMBL/GenBank/DDBJ whole genome shotgun (WGS) entry which is preliminary data.</text>
</comment>
<dbReference type="STRING" id="948102.BKG76_08715"/>
<dbReference type="OrthoDB" id="3430849at2"/>
<gene>
    <name evidence="3" type="ORF">BKG76_08715</name>
</gene>
<keyword evidence="1" id="KW-0732">Signal</keyword>
<dbReference type="RefSeq" id="WP_070937308.1">
    <property type="nucleotide sequence ID" value="NZ_MLIK01000019.1"/>
</dbReference>
<evidence type="ECO:0000259" key="2">
    <source>
        <dbReference type="Pfam" id="PF11611"/>
    </source>
</evidence>
<protein>
    <recommendedName>
        <fullName evidence="2">DUF4352 domain-containing protein</fullName>
    </recommendedName>
</protein>
<name>A0A1S1L7B4_9MYCO</name>
<dbReference type="InterPro" id="IPR029051">
    <property type="entry name" value="DUF4352"/>
</dbReference>
<dbReference type="Gene3D" id="2.60.40.1240">
    <property type="match status" value="1"/>
</dbReference>
<dbReference type="InterPro" id="IPR029050">
    <property type="entry name" value="Immunoprotect_excell_Ig-like"/>
</dbReference>
<evidence type="ECO:0000313" key="3">
    <source>
        <dbReference type="EMBL" id="OHU20832.1"/>
    </source>
</evidence>
<dbReference type="AlphaFoldDB" id="A0A1S1L7B4"/>
<sequence>MITKYLCFLGFTGMLISACGGGGASESHPTLIHVGGTGGGGAETKVVTAEDGKPGAMGQQVHDGDLAFVVTQVSDAGTVGDVANPALQATASGTFVVVHLEVLNLGQTTHSFLGDEQKLKDATAKEYAPDSMANILARNAEQLEPGAELVPGAQKRSVLVYDVPHGTVPKEIDLHSDYNSKGARVLLG</sequence>
<dbReference type="PROSITE" id="PS51257">
    <property type="entry name" value="PROKAR_LIPOPROTEIN"/>
    <property type="match status" value="1"/>
</dbReference>
<proteinExistence type="predicted"/>
<evidence type="ECO:0000256" key="1">
    <source>
        <dbReference type="ARBA" id="ARBA00022729"/>
    </source>
</evidence>
<dbReference type="Pfam" id="PF11611">
    <property type="entry name" value="DUF4352"/>
    <property type="match status" value="1"/>
</dbReference>
<feature type="domain" description="DUF4352" evidence="2">
    <location>
        <begin position="57"/>
        <end position="182"/>
    </location>
</feature>
<reference evidence="3 4" key="1">
    <citation type="submission" date="2016-10" db="EMBL/GenBank/DDBJ databases">
        <title>Evaluation of Human, Veterinary and Environmental Mycobacterium chelonae Isolates by Core Genome Phylogenomic Analysis, Targeted Gene Comparison, and Anti-microbial Susceptibility Patterns: A Tale of Mistaken Identities.</title>
        <authorList>
            <person name="Fogelson S.B."/>
            <person name="Camus A.C."/>
            <person name="Lorenz W."/>
            <person name="Vasireddy R."/>
            <person name="Vasireddy S."/>
            <person name="Smith T."/>
            <person name="Brown-Elliott B.A."/>
            <person name="Wallace R.J.Jr."/>
            <person name="Hasan N.A."/>
            <person name="Reischl U."/>
            <person name="Sanchez S."/>
        </authorList>
    </citation>
    <scope>NUCLEOTIDE SEQUENCE [LARGE SCALE GENOMIC DNA]</scope>
    <source>
        <strain evidence="3 4">1559</strain>
    </source>
</reference>
<dbReference type="Proteomes" id="UP000179616">
    <property type="component" value="Unassembled WGS sequence"/>
</dbReference>
<dbReference type="GeneID" id="57166886"/>
<organism evidence="3 4">
    <name type="scientific">Mycobacteroides franklinii</name>
    <dbReference type="NCBI Taxonomy" id="948102"/>
    <lineage>
        <taxon>Bacteria</taxon>
        <taxon>Bacillati</taxon>
        <taxon>Actinomycetota</taxon>
        <taxon>Actinomycetes</taxon>
        <taxon>Mycobacteriales</taxon>
        <taxon>Mycobacteriaceae</taxon>
        <taxon>Mycobacteroides</taxon>
    </lineage>
</organism>
<dbReference type="EMBL" id="MLIK01000019">
    <property type="protein sequence ID" value="OHU20832.1"/>
    <property type="molecule type" value="Genomic_DNA"/>
</dbReference>
<evidence type="ECO:0000313" key="4">
    <source>
        <dbReference type="Proteomes" id="UP000179616"/>
    </source>
</evidence>
<accession>A0A1S1L7B4</accession>